<evidence type="ECO:0000313" key="7">
    <source>
        <dbReference type="Proteomes" id="UP000002358"/>
    </source>
</evidence>
<dbReference type="SMR" id="A0A7M7LQV0"/>
<dbReference type="GO" id="GO:0060271">
    <property type="term" value="P:cilium assembly"/>
    <property type="evidence" value="ECO:0007669"/>
    <property type="project" value="TreeGrafter"/>
</dbReference>
<dbReference type="PANTHER" id="PTHR12968">
    <property type="entry name" value="B9 DOMAIN-CONTAINING"/>
    <property type="match status" value="1"/>
</dbReference>
<comment type="subcellular location">
    <subcellularLocation>
        <location evidence="1">Cytoplasm</location>
        <location evidence="1">Cytoskeleton</location>
        <location evidence="1">Cilium basal body</location>
    </subcellularLocation>
</comment>
<keyword evidence="4" id="KW-0206">Cytoskeleton</keyword>
<keyword evidence="2" id="KW-0963">Cytoplasm</keyword>
<protein>
    <recommendedName>
        <fullName evidence="8">Meckel syndrome type 1 protein</fullName>
    </recommendedName>
</protein>
<dbReference type="Proteomes" id="UP000002358">
    <property type="component" value="Chromosome 3"/>
</dbReference>
<dbReference type="PANTHER" id="PTHR12968:SF4">
    <property type="entry name" value="TECTONIC-LIKE COMPLEX MEMBER MKS1"/>
    <property type="match status" value="1"/>
</dbReference>
<proteinExistence type="predicted"/>
<evidence type="ECO:0000256" key="3">
    <source>
        <dbReference type="ARBA" id="ARBA00022794"/>
    </source>
</evidence>
<sequence length="540" mass="61751">MLEPSKGKTKISGKYRVRQPIENLKIRVKIVQQKSLLAELFENEGETRDGNFLESESYEFAWQEKVFGPYEAKFYREERNCLTEKQKEYHRRLVDSAEPDEGSRLYSYVQGDAYYPELDLLTGKFRSSLSLRNELAAPPLKNRKAFADRYNKRLVDEKPDERRIRENHYLYTEQENMYIVVDLSPKDEASAESTDSEALLCTISYDSSHKSLTVSPDFSSDECYSVDGIGMSYDFWIEHVSPRPSAREMQRRREASKRVNCTGFHQQRYRPIGARKRSALQPDSSELQRMRSLKEAQLFHELTAPQPRVLRLFLNLDIGSAWDFGRDEAGLFVSYFVDLPTHWRSTGRRLAGRTQRSKAKDGRVNFGYCAEISLDLDLAAIDESEARTASWPSLLISVASLDNWTRYRIEGYGSLALPSTAGNFAYELKTWRPSGGIIDSLRRFFTGGSCELDDITYCAIPGMHEGPSLDKTNLRVVPSGSVELRINCVQQSQNFARERDLDPNSIGRLNAGKLLNSVDDVLGQFKAARERMIQARAMCS</sequence>
<keyword evidence="7" id="KW-1185">Reference proteome</keyword>
<dbReference type="PROSITE" id="PS51381">
    <property type="entry name" value="C2_B9"/>
    <property type="match status" value="1"/>
</dbReference>
<dbReference type="EnsemblMetazoa" id="XM_008208210">
    <property type="protein sequence ID" value="XP_008206432"/>
    <property type="gene ID" value="LOC100122477"/>
</dbReference>
<evidence type="ECO:0000313" key="6">
    <source>
        <dbReference type="EnsemblMetazoa" id="XP_008206432"/>
    </source>
</evidence>
<evidence type="ECO:0000256" key="2">
    <source>
        <dbReference type="ARBA" id="ARBA00022490"/>
    </source>
</evidence>
<gene>
    <name evidence="6" type="primary">100122477</name>
</gene>
<keyword evidence="5" id="KW-0966">Cell projection</keyword>
<keyword evidence="3" id="KW-0970">Cilium biogenesis/degradation</keyword>
<organism evidence="6 7">
    <name type="scientific">Nasonia vitripennis</name>
    <name type="common">Parasitic wasp</name>
    <dbReference type="NCBI Taxonomy" id="7425"/>
    <lineage>
        <taxon>Eukaryota</taxon>
        <taxon>Metazoa</taxon>
        <taxon>Ecdysozoa</taxon>
        <taxon>Arthropoda</taxon>
        <taxon>Hexapoda</taxon>
        <taxon>Insecta</taxon>
        <taxon>Pterygota</taxon>
        <taxon>Neoptera</taxon>
        <taxon>Endopterygota</taxon>
        <taxon>Hymenoptera</taxon>
        <taxon>Apocrita</taxon>
        <taxon>Proctotrupomorpha</taxon>
        <taxon>Chalcidoidea</taxon>
        <taxon>Pteromalidae</taxon>
        <taxon>Pteromalinae</taxon>
        <taxon>Nasonia</taxon>
    </lineage>
</organism>
<name>A0A7M7LQV0_NASVI</name>
<evidence type="ECO:0000256" key="5">
    <source>
        <dbReference type="ARBA" id="ARBA00023273"/>
    </source>
</evidence>
<dbReference type="AlphaFoldDB" id="A0A7M7LQV0"/>
<evidence type="ECO:0008006" key="8">
    <source>
        <dbReference type="Google" id="ProtNLM"/>
    </source>
</evidence>
<dbReference type="InterPro" id="IPR010796">
    <property type="entry name" value="C2_B9-type_dom"/>
</dbReference>
<evidence type="ECO:0000256" key="1">
    <source>
        <dbReference type="ARBA" id="ARBA00004120"/>
    </source>
</evidence>
<dbReference type="FunCoup" id="A0A7M7LQV0">
    <property type="interactions" value="233"/>
</dbReference>
<dbReference type="GO" id="GO:0036038">
    <property type="term" value="C:MKS complex"/>
    <property type="evidence" value="ECO:0007669"/>
    <property type="project" value="TreeGrafter"/>
</dbReference>
<dbReference type="InParanoid" id="A0A7M7LQV0"/>
<evidence type="ECO:0000256" key="4">
    <source>
        <dbReference type="ARBA" id="ARBA00023212"/>
    </source>
</evidence>
<reference evidence="6" key="1">
    <citation type="submission" date="2021-01" db="UniProtKB">
        <authorList>
            <consortium name="EnsemblMetazoa"/>
        </authorList>
    </citation>
    <scope>IDENTIFICATION</scope>
</reference>
<dbReference type="OrthoDB" id="10263520at2759"/>
<dbReference type="Pfam" id="PF07162">
    <property type="entry name" value="B9-C2"/>
    <property type="match status" value="1"/>
</dbReference>
<accession>A0A7M7LQV0</accession>